<dbReference type="AlphaFoldDB" id="A0A168ERS7"/>
<dbReference type="Proteomes" id="UP000078544">
    <property type="component" value="Unassembled WGS sequence"/>
</dbReference>
<feature type="compositionally biased region" description="Polar residues" evidence="2">
    <location>
        <begin position="485"/>
        <end position="497"/>
    </location>
</feature>
<name>A0A168ERS7_9HYPO</name>
<sequence length="738" mass="81034">MWGRVRTASSPTALDAVQDRDLDCHPTDVHKRSMTRVVSPAGAYWAELDQDNILQPLQGLGISSTAAPNRFAVQRGRIVPLRQHMDVVFVRLARPRFSTYTVLSYLVAQRRTSDPSYHDMIPPRRSSRRYQLKARHRSSTAWRPASSVYSVSEGEPSPPATPPSPPSKLASTFHRGGLAAAQISPPSSPDSKVLKYRWKAGDVSPLEDDSDSSERQTSRDHRRDTLELPSQKSRVVSLPRFSKNDFQTKSGIASKPQGLRTAVKREWSQQIHTSPASESSEGQLTPEEPSFGVVTEVTSPANERVNATSPSFGQRMRLMGKAKPESILSRPPWNGASGRSTTVLPMRDDLSVPPLSLPPKDSKKAGRGAGLVAPSFGSETKGSLVSGSAMRRLLPLASKQKAQKQSLSTPRIIGEPKLQTIEQAYPSPPHDGSPSPTAESFRIPPLVLQSQALSSNPPDPLHFPVNKIKRKPPPAPSLASPTSTVLPRQSTSSQSADNVAPAGEVPLALGDGAWVPPPSRFSITTYATSNTGTPRLSEDEEIPALPPFPPAASVMDRSRPLVGGRSRRPSPVEPIVIDMSSPYILSSDAPRPQKHDTASQGQQPHHWSVNDVKFSDPRTSVLSITKPLPLAPPEMSSHKDTVSTLNAQLRGLLHRKVNIETSIRQMTELMPQDHLLASEEVVRKREVEKLKVKNLQNELAEIQRREHELGLKLHRAYKRQDRDAEYEPTTLWVRRVAG</sequence>
<evidence type="ECO:0000313" key="4">
    <source>
        <dbReference type="Proteomes" id="UP000078544"/>
    </source>
</evidence>
<feature type="region of interest" description="Disordered" evidence="2">
    <location>
        <begin position="451"/>
        <end position="499"/>
    </location>
</feature>
<accession>A0A168ERS7</accession>
<feature type="region of interest" description="Disordered" evidence="2">
    <location>
        <begin position="397"/>
        <end position="417"/>
    </location>
</feature>
<proteinExistence type="predicted"/>
<keyword evidence="1" id="KW-0175">Coiled coil</keyword>
<gene>
    <name evidence="3" type="ORF">AAL_02635</name>
</gene>
<dbReference type="PANTHER" id="PTHR42023:SF1">
    <property type="entry name" value="BHLH DOMAIN-CONTAINING PROTEIN"/>
    <property type="match status" value="1"/>
</dbReference>
<feature type="region of interest" description="Disordered" evidence="2">
    <location>
        <begin position="114"/>
        <end position="172"/>
    </location>
</feature>
<feature type="compositionally biased region" description="Pro residues" evidence="2">
    <location>
        <begin position="156"/>
        <end position="166"/>
    </location>
</feature>
<keyword evidence="4" id="KW-1185">Reference proteome</keyword>
<feature type="compositionally biased region" description="Basic residues" evidence="2">
    <location>
        <begin position="125"/>
        <end position="138"/>
    </location>
</feature>
<feature type="region of interest" description="Disordered" evidence="2">
    <location>
        <begin position="548"/>
        <end position="573"/>
    </location>
</feature>
<reference evidence="3 4" key="1">
    <citation type="journal article" date="2016" name="Genome Biol. Evol.">
        <title>Divergent and convergent evolution of fungal pathogenicity.</title>
        <authorList>
            <person name="Shang Y."/>
            <person name="Xiao G."/>
            <person name="Zheng P."/>
            <person name="Cen K."/>
            <person name="Zhan S."/>
            <person name="Wang C."/>
        </authorList>
    </citation>
    <scope>NUCLEOTIDE SEQUENCE [LARGE SCALE GENOMIC DNA]</scope>
    <source>
        <strain evidence="3 4">RCEF 2490</strain>
    </source>
</reference>
<feature type="region of interest" description="Disordered" evidence="2">
    <location>
        <begin position="203"/>
        <end position="288"/>
    </location>
</feature>
<dbReference type="PANTHER" id="PTHR42023">
    <property type="entry name" value="BHLH DOMAIN-CONTAINING PROTEIN"/>
    <property type="match status" value="1"/>
</dbReference>
<protein>
    <submittedName>
        <fullName evidence="3">Uncharacterized protein</fullName>
    </submittedName>
</protein>
<organism evidence="3 4">
    <name type="scientific">Moelleriella libera RCEF 2490</name>
    <dbReference type="NCBI Taxonomy" id="1081109"/>
    <lineage>
        <taxon>Eukaryota</taxon>
        <taxon>Fungi</taxon>
        <taxon>Dikarya</taxon>
        <taxon>Ascomycota</taxon>
        <taxon>Pezizomycotina</taxon>
        <taxon>Sordariomycetes</taxon>
        <taxon>Hypocreomycetidae</taxon>
        <taxon>Hypocreales</taxon>
        <taxon>Clavicipitaceae</taxon>
        <taxon>Moelleriella</taxon>
    </lineage>
</organism>
<evidence type="ECO:0000313" key="3">
    <source>
        <dbReference type="EMBL" id="KZZ99084.1"/>
    </source>
</evidence>
<dbReference type="EMBL" id="AZGY01000004">
    <property type="protein sequence ID" value="KZZ99084.1"/>
    <property type="molecule type" value="Genomic_DNA"/>
</dbReference>
<feature type="coiled-coil region" evidence="1">
    <location>
        <begin position="678"/>
        <end position="712"/>
    </location>
</feature>
<feature type="compositionally biased region" description="Basic and acidic residues" evidence="2">
    <location>
        <begin position="212"/>
        <end position="226"/>
    </location>
</feature>
<evidence type="ECO:0000256" key="1">
    <source>
        <dbReference type="SAM" id="Coils"/>
    </source>
</evidence>
<dbReference type="OrthoDB" id="4507572at2759"/>
<feature type="region of interest" description="Disordered" evidence="2">
    <location>
        <begin position="586"/>
        <end position="611"/>
    </location>
</feature>
<evidence type="ECO:0000256" key="2">
    <source>
        <dbReference type="SAM" id="MobiDB-lite"/>
    </source>
</evidence>
<feature type="compositionally biased region" description="Polar residues" evidence="2">
    <location>
        <begin position="268"/>
        <end position="283"/>
    </location>
</feature>
<comment type="caution">
    <text evidence="3">The sequence shown here is derived from an EMBL/GenBank/DDBJ whole genome shotgun (WGS) entry which is preliminary data.</text>
</comment>